<gene>
    <name evidence="4" type="ORF">EV192_105639</name>
</gene>
<evidence type="ECO:0000313" key="4">
    <source>
        <dbReference type="EMBL" id="TCO58568.1"/>
    </source>
</evidence>
<feature type="domain" description="Solute-binding protein family 5" evidence="3">
    <location>
        <begin position="112"/>
        <end position="515"/>
    </location>
</feature>
<proteinExistence type="predicted"/>
<evidence type="ECO:0000259" key="3">
    <source>
        <dbReference type="Pfam" id="PF00496"/>
    </source>
</evidence>
<dbReference type="Proteomes" id="UP000295680">
    <property type="component" value="Unassembled WGS sequence"/>
</dbReference>
<dbReference type="OrthoDB" id="7888869at2"/>
<evidence type="ECO:0000313" key="5">
    <source>
        <dbReference type="Proteomes" id="UP000295680"/>
    </source>
</evidence>
<comment type="caution">
    <text evidence="4">The sequence shown here is derived from an EMBL/GenBank/DDBJ whole genome shotgun (WGS) entry which is preliminary data.</text>
</comment>
<dbReference type="CDD" id="cd08501">
    <property type="entry name" value="PBP2_Lpqw"/>
    <property type="match status" value="1"/>
</dbReference>
<keyword evidence="2" id="KW-0732">Signal</keyword>
<dbReference type="GO" id="GO:0015833">
    <property type="term" value="P:peptide transport"/>
    <property type="evidence" value="ECO:0007669"/>
    <property type="project" value="TreeGrafter"/>
</dbReference>
<dbReference type="InterPro" id="IPR000914">
    <property type="entry name" value="SBP_5_dom"/>
</dbReference>
<name>A0A4R2JN68_9PSEU</name>
<sequence length="608" mass="65987">MRRSKAVSAIALAAVATMVLGACGSGTGNQAGGGNEQQQNQKPGEIGAQDQVYKRPKVNDAGDVTIAVEENYRDYNNFIGATNSQASTRVGNITIPSPYVGVYTNGQILPEIDGDLMESVKVVSPDPQVVEYKFQKAAVWEDGSPIGCTDIYLGYVAHGLASDKFDSEKTGYEDISKVECKDDNKTATLTFGKKFADYRGLFSSIGNNGLLPEHVLKAKTGVDVTQITKDNVASKAADIDKASKFYTTDWQKHDPSVAVSGGPYRVKTTDLRDTTVLERNPKWWGNPGGPATITLRTNTNAQSASQQLQNKEVQAIDVQADAPTATQLSKVSTVKTFAQGGQTYEHIDFNMSKPLFKDNPELRNAIATCINRQAIIDNLIKDINPNAKPLGNFMFMPNEAGYEDHYSNIGKGDADAAKKLMEGGGWKLNGDGIYEKNGTKASFTLGYKTVVRRNKTYQLVADSCKKAGIQVISGQQDSFNDESLPKSNFDAALFAWVGNLVKSSSYANYASQSAGGTSNYALYSDPDMDKAYAEANANLDFKSRVDQLNNVDKIIAKDMFSVPLFQLPDYTAYDAGWGASDGTKVGDLSYVNFAGGVTWNVYAWQKRQ</sequence>
<protein>
    <submittedName>
        <fullName evidence="4">Peptide/nickel transport system substrate-binding protein</fullName>
    </submittedName>
</protein>
<dbReference type="Pfam" id="PF00496">
    <property type="entry name" value="SBP_bac_5"/>
    <property type="match status" value="1"/>
</dbReference>
<dbReference type="PANTHER" id="PTHR30290">
    <property type="entry name" value="PERIPLASMIC BINDING COMPONENT OF ABC TRANSPORTER"/>
    <property type="match status" value="1"/>
</dbReference>
<feature type="chain" id="PRO_5039591425" evidence="2">
    <location>
        <begin position="22"/>
        <end position="608"/>
    </location>
</feature>
<dbReference type="PROSITE" id="PS51257">
    <property type="entry name" value="PROKAR_LIPOPROTEIN"/>
    <property type="match status" value="1"/>
</dbReference>
<keyword evidence="5" id="KW-1185">Reference proteome</keyword>
<dbReference type="Gene3D" id="3.10.105.10">
    <property type="entry name" value="Dipeptide-binding Protein, Domain 3"/>
    <property type="match status" value="1"/>
</dbReference>
<dbReference type="AlphaFoldDB" id="A0A4R2JN68"/>
<evidence type="ECO:0000256" key="1">
    <source>
        <dbReference type="SAM" id="MobiDB-lite"/>
    </source>
</evidence>
<dbReference type="PANTHER" id="PTHR30290:SF65">
    <property type="entry name" value="MONOACYL PHOSPHATIDYLINOSITOL TETRAMANNOSIDE-BINDING PROTEIN LPQW-RELATED"/>
    <property type="match status" value="1"/>
</dbReference>
<dbReference type="EMBL" id="SLWS01000005">
    <property type="protein sequence ID" value="TCO58568.1"/>
    <property type="molecule type" value="Genomic_DNA"/>
</dbReference>
<dbReference type="InterPro" id="IPR039424">
    <property type="entry name" value="SBP_5"/>
</dbReference>
<organism evidence="4 5">
    <name type="scientific">Actinocrispum wychmicini</name>
    <dbReference type="NCBI Taxonomy" id="1213861"/>
    <lineage>
        <taxon>Bacteria</taxon>
        <taxon>Bacillati</taxon>
        <taxon>Actinomycetota</taxon>
        <taxon>Actinomycetes</taxon>
        <taxon>Pseudonocardiales</taxon>
        <taxon>Pseudonocardiaceae</taxon>
        <taxon>Actinocrispum</taxon>
    </lineage>
</organism>
<dbReference type="Gene3D" id="3.40.190.10">
    <property type="entry name" value="Periplasmic binding protein-like II"/>
    <property type="match status" value="1"/>
</dbReference>
<feature type="signal peptide" evidence="2">
    <location>
        <begin position="1"/>
        <end position="21"/>
    </location>
</feature>
<dbReference type="SUPFAM" id="SSF53850">
    <property type="entry name" value="Periplasmic binding protein-like II"/>
    <property type="match status" value="1"/>
</dbReference>
<feature type="region of interest" description="Disordered" evidence="1">
    <location>
        <begin position="30"/>
        <end position="49"/>
    </location>
</feature>
<evidence type="ECO:0000256" key="2">
    <source>
        <dbReference type="SAM" id="SignalP"/>
    </source>
</evidence>
<accession>A0A4R2JN68</accession>
<dbReference type="GO" id="GO:1904680">
    <property type="term" value="F:peptide transmembrane transporter activity"/>
    <property type="evidence" value="ECO:0007669"/>
    <property type="project" value="TreeGrafter"/>
</dbReference>
<reference evidence="4 5" key="1">
    <citation type="submission" date="2019-03" db="EMBL/GenBank/DDBJ databases">
        <title>Genomic Encyclopedia of Type Strains, Phase IV (KMG-IV): sequencing the most valuable type-strain genomes for metagenomic binning, comparative biology and taxonomic classification.</title>
        <authorList>
            <person name="Goeker M."/>
        </authorList>
    </citation>
    <scope>NUCLEOTIDE SEQUENCE [LARGE SCALE GENOMIC DNA]</scope>
    <source>
        <strain evidence="4 5">DSM 45934</strain>
    </source>
</reference>